<keyword evidence="2" id="KW-0732">Signal</keyword>
<evidence type="ECO:0000256" key="2">
    <source>
        <dbReference type="SAM" id="SignalP"/>
    </source>
</evidence>
<dbReference type="RefSeq" id="WP_338291296.1">
    <property type="nucleotide sequence ID" value="NZ_AP027272.1"/>
</dbReference>
<dbReference type="PANTHER" id="PTHR46018">
    <property type="entry name" value="ZINC PHOSPHODIESTERASE ELAC PROTEIN 1"/>
    <property type="match status" value="1"/>
</dbReference>
<sequence length="307" mass="33433">MRSVWIALVLILLSESVNASSCGAEVQLQVLGAGGPEITDSRVSSGYQFWLDGRSRLLLDTGSGSSFSFEQSQADFADVDAVLLSHLHTDHSADLPTYIKGSFFTRRNRDLLVIGPDKNSRMPATSEFITRLFGQEGAFPYLSDYLQKGLESYQILSEDVPMEKGAALYEKAFPWGKVTAISVNHGPIPALAWRIQMAGCVVVYSGDLSNKTDKLAQFAQQADLLVIHMAIPESAGQIAKSLHVTPTEIAQIAATAKPRQLLISHLMRRSEPELSTTLKQIQENYAGKVVVAQRLLTVPVSSRGAAK</sequence>
<evidence type="ECO:0000256" key="1">
    <source>
        <dbReference type="ARBA" id="ARBA00022801"/>
    </source>
</evidence>
<accession>A0AA48KPE6</accession>
<feature type="chain" id="PRO_5041244603" evidence="2">
    <location>
        <begin position="20"/>
        <end position="307"/>
    </location>
</feature>
<dbReference type="EMBL" id="AP027272">
    <property type="protein sequence ID" value="BDX05328.1"/>
    <property type="molecule type" value="Genomic_DNA"/>
</dbReference>
<feature type="signal peptide" evidence="2">
    <location>
        <begin position="1"/>
        <end position="19"/>
    </location>
</feature>
<name>A0AA48KPE6_9ALTE</name>
<dbReference type="SUPFAM" id="SSF56281">
    <property type="entry name" value="Metallo-hydrolase/oxidoreductase"/>
    <property type="match status" value="1"/>
</dbReference>
<dbReference type="InterPro" id="IPR001279">
    <property type="entry name" value="Metallo-B-lactamas"/>
</dbReference>
<dbReference type="CDD" id="cd07719">
    <property type="entry name" value="arylsulfatase_AtsA-like_MBL-fold"/>
    <property type="match status" value="1"/>
</dbReference>
<evidence type="ECO:0000259" key="3">
    <source>
        <dbReference type="Pfam" id="PF12706"/>
    </source>
</evidence>
<dbReference type="PANTHER" id="PTHR46018:SF2">
    <property type="entry name" value="ZINC PHOSPHODIESTERASE ELAC PROTEIN 1"/>
    <property type="match status" value="1"/>
</dbReference>
<keyword evidence="1" id="KW-0378">Hydrolase</keyword>
<dbReference type="Proteomes" id="UP001333710">
    <property type="component" value="Chromosome"/>
</dbReference>
<dbReference type="AlphaFoldDB" id="A0AA48KPE6"/>
<dbReference type="GO" id="GO:0042781">
    <property type="term" value="F:3'-tRNA processing endoribonuclease activity"/>
    <property type="evidence" value="ECO:0007669"/>
    <property type="project" value="TreeGrafter"/>
</dbReference>
<dbReference type="InterPro" id="IPR036866">
    <property type="entry name" value="RibonucZ/Hydroxyglut_hydro"/>
</dbReference>
<dbReference type="Pfam" id="PF12706">
    <property type="entry name" value="Lactamase_B_2"/>
    <property type="match status" value="1"/>
</dbReference>
<evidence type="ECO:0000313" key="5">
    <source>
        <dbReference type="Proteomes" id="UP001333710"/>
    </source>
</evidence>
<organism evidence="4 5">
    <name type="scientific">Planctobacterium marinum</name>
    <dbReference type="NCBI Taxonomy" id="1631968"/>
    <lineage>
        <taxon>Bacteria</taxon>
        <taxon>Pseudomonadati</taxon>
        <taxon>Pseudomonadota</taxon>
        <taxon>Gammaproteobacteria</taxon>
        <taxon>Alteromonadales</taxon>
        <taxon>Alteromonadaceae</taxon>
        <taxon>Planctobacterium</taxon>
    </lineage>
</organism>
<reference evidence="4" key="1">
    <citation type="submission" date="2023-01" db="EMBL/GenBank/DDBJ databases">
        <title>Complete genome sequence of Planctobacterium marinum strain Dej080120_11.</title>
        <authorList>
            <person name="Ueki S."/>
            <person name="Maruyama F."/>
        </authorList>
    </citation>
    <scope>NUCLEOTIDE SEQUENCE</scope>
    <source>
        <strain evidence="4">Dej080120_11</strain>
    </source>
</reference>
<dbReference type="Gene3D" id="3.60.15.10">
    <property type="entry name" value="Ribonuclease Z/Hydroxyacylglutathione hydrolase-like"/>
    <property type="match status" value="1"/>
</dbReference>
<protein>
    <submittedName>
        <fullName evidence="4">Arylsulfatase</fullName>
    </submittedName>
</protein>
<feature type="domain" description="Metallo-beta-lactamase" evidence="3">
    <location>
        <begin position="56"/>
        <end position="265"/>
    </location>
</feature>
<gene>
    <name evidence="4" type="primary">ars</name>
    <name evidence="4" type="ORF">MACH26_08490</name>
</gene>
<keyword evidence="5" id="KW-1185">Reference proteome</keyword>
<evidence type="ECO:0000313" key="4">
    <source>
        <dbReference type="EMBL" id="BDX05328.1"/>
    </source>
</evidence>
<proteinExistence type="predicted"/>
<dbReference type="InterPro" id="IPR044094">
    <property type="entry name" value="AtsA-like_MBL-fold"/>
</dbReference>
<dbReference type="KEGG" id="pmaw:MACH26_08490"/>